<evidence type="ECO:0000259" key="1">
    <source>
        <dbReference type="PROSITE" id="PS50404"/>
    </source>
</evidence>
<accession>A0A4Y3HTH0</accession>
<organism evidence="3 4">
    <name type="scientific">Vibrio inusitatus NBRC 102082</name>
    <dbReference type="NCBI Taxonomy" id="1219070"/>
    <lineage>
        <taxon>Bacteria</taxon>
        <taxon>Pseudomonadati</taxon>
        <taxon>Pseudomonadota</taxon>
        <taxon>Gammaproteobacteria</taxon>
        <taxon>Vibrionales</taxon>
        <taxon>Vibrionaceae</taxon>
        <taxon>Vibrio</taxon>
    </lineage>
</organism>
<dbReference type="SUPFAM" id="SSF52833">
    <property type="entry name" value="Thioredoxin-like"/>
    <property type="match status" value="1"/>
</dbReference>
<dbReference type="RefSeq" id="WP_141344666.1">
    <property type="nucleotide sequence ID" value="NZ_BJLF01000004.1"/>
</dbReference>
<dbReference type="GO" id="GO:0016740">
    <property type="term" value="F:transferase activity"/>
    <property type="evidence" value="ECO:0007669"/>
    <property type="project" value="UniProtKB-KW"/>
</dbReference>
<name>A0A4Y3HTH0_9VIBR</name>
<proteinExistence type="predicted"/>
<protein>
    <submittedName>
        <fullName evidence="3">Glutathione S-transferase</fullName>
    </submittedName>
</protein>
<dbReference type="PANTHER" id="PTHR43986">
    <property type="entry name" value="ELONGATION FACTOR 1-GAMMA"/>
    <property type="match status" value="1"/>
</dbReference>
<evidence type="ECO:0000259" key="2">
    <source>
        <dbReference type="PROSITE" id="PS50405"/>
    </source>
</evidence>
<dbReference type="Gene3D" id="1.20.1050.10">
    <property type="match status" value="1"/>
</dbReference>
<dbReference type="PROSITE" id="PS50404">
    <property type="entry name" value="GST_NTER"/>
    <property type="match status" value="1"/>
</dbReference>
<keyword evidence="3" id="KW-0808">Transferase</keyword>
<dbReference type="Proteomes" id="UP000318717">
    <property type="component" value="Unassembled WGS sequence"/>
</dbReference>
<dbReference type="InterPro" id="IPR036249">
    <property type="entry name" value="Thioredoxin-like_sf"/>
</dbReference>
<evidence type="ECO:0000313" key="4">
    <source>
        <dbReference type="Proteomes" id="UP000318717"/>
    </source>
</evidence>
<feature type="domain" description="GST C-terminal" evidence="2">
    <location>
        <begin position="87"/>
        <end position="203"/>
    </location>
</feature>
<dbReference type="InterPro" id="IPR034345">
    <property type="entry name" value="Gtt2-like_N"/>
</dbReference>
<dbReference type="PROSITE" id="PS50405">
    <property type="entry name" value="GST_CTER"/>
    <property type="match status" value="1"/>
</dbReference>
<dbReference type="GO" id="GO:0005737">
    <property type="term" value="C:cytoplasm"/>
    <property type="evidence" value="ECO:0007669"/>
    <property type="project" value="TreeGrafter"/>
</dbReference>
<dbReference type="Pfam" id="PF13417">
    <property type="entry name" value="GST_N_3"/>
    <property type="match status" value="1"/>
</dbReference>
<dbReference type="InterPro" id="IPR036282">
    <property type="entry name" value="Glutathione-S-Trfase_C_sf"/>
</dbReference>
<dbReference type="GO" id="GO:0006414">
    <property type="term" value="P:translational elongation"/>
    <property type="evidence" value="ECO:0007669"/>
    <property type="project" value="TreeGrafter"/>
</dbReference>
<dbReference type="AlphaFoldDB" id="A0A4Y3HTH0"/>
<dbReference type="SFLD" id="SFLDS00019">
    <property type="entry name" value="Glutathione_Transferase_(cytos"/>
    <property type="match status" value="1"/>
</dbReference>
<feature type="domain" description="GST N-terminal" evidence="1">
    <location>
        <begin position="1"/>
        <end position="81"/>
    </location>
</feature>
<dbReference type="InterPro" id="IPR004045">
    <property type="entry name" value="Glutathione_S-Trfase_N"/>
</dbReference>
<dbReference type="InterPro" id="IPR050802">
    <property type="entry name" value="EF-GSTs"/>
</dbReference>
<comment type="caution">
    <text evidence="3">The sequence shown here is derived from an EMBL/GenBank/DDBJ whole genome shotgun (WGS) entry which is preliminary data.</text>
</comment>
<dbReference type="PANTHER" id="PTHR43986:SF1">
    <property type="entry name" value="ELONGATION FACTOR 1-GAMMA"/>
    <property type="match status" value="1"/>
</dbReference>
<evidence type="ECO:0000313" key="3">
    <source>
        <dbReference type="EMBL" id="GEA50271.1"/>
    </source>
</evidence>
<dbReference type="InterPro" id="IPR040079">
    <property type="entry name" value="Glutathione_S-Trfase"/>
</dbReference>
<dbReference type="CDD" id="cd03051">
    <property type="entry name" value="GST_N_GTT2_like"/>
    <property type="match status" value="1"/>
</dbReference>
<dbReference type="EMBL" id="BJLF01000004">
    <property type="protein sequence ID" value="GEA50271.1"/>
    <property type="molecule type" value="Genomic_DNA"/>
</dbReference>
<keyword evidence="4" id="KW-1185">Reference proteome</keyword>
<dbReference type="SFLD" id="SFLDG00358">
    <property type="entry name" value="Main_(cytGST)"/>
    <property type="match status" value="1"/>
</dbReference>
<dbReference type="Pfam" id="PF13410">
    <property type="entry name" value="GST_C_2"/>
    <property type="match status" value="1"/>
</dbReference>
<sequence length="203" mass="22408">MKLYESAATPSCRRVSIFLNLIGAQVDRVSVDLKGGENITPEFQAKSASGTVPLLELDDGTNISESVAICRYFDHQVPNSANLFGAPGLESAQVEMWHRIVEFQGLIAGFQAFRNITGFYSDRENCVSEWGEESKTRAIAFLDKLDARLSHSGFLAGDNLSVADITGFLFINLMKGAFKVDIDEGYSHIHVWHTKLGAMPEFQ</sequence>
<dbReference type="OrthoDB" id="9803562at2"/>
<gene>
    <name evidence="3" type="ORF">VIN01S_10750</name>
</gene>
<dbReference type="SUPFAM" id="SSF47616">
    <property type="entry name" value="GST C-terminal domain-like"/>
    <property type="match status" value="1"/>
</dbReference>
<dbReference type="InterPro" id="IPR010987">
    <property type="entry name" value="Glutathione-S-Trfase_C-like"/>
</dbReference>
<dbReference type="Gene3D" id="3.40.30.10">
    <property type="entry name" value="Glutaredoxin"/>
    <property type="match status" value="1"/>
</dbReference>
<reference evidence="3 4" key="1">
    <citation type="submission" date="2019-06" db="EMBL/GenBank/DDBJ databases">
        <title>Whole genome shotgun sequence of Vibrio inusitatus NBRC 102082.</title>
        <authorList>
            <person name="Hosoyama A."/>
            <person name="Uohara A."/>
            <person name="Ohji S."/>
            <person name="Ichikawa N."/>
        </authorList>
    </citation>
    <scope>NUCLEOTIDE SEQUENCE [LARGE SCALE GENOMIC DNA]</scope>
    <source>
        <strain evidence="3 4">NBRC 102082</strain>
    </source>
</reference>